<organism evidence="1 2">
    <name type="scientific">Vermiconidia calcicola</name>
    <dbReference type="NCBI Taxonomy" id="1690605"/>
    <lineage>
        <taxon>Eukaryota</taxon>
        <taxon>Fungi</taxon>
        <taxon>Dikarya</taxon>
        <taxon>Ascomycota</taxon>
        <taxon>Pezizomycotina</taxon>
        <taxon>Dothideomycetes</taxon>
        <taxon>Dothideomycetidae</taxon>
        <taxon>Mycosphaerellales</taxon>
        <taxon>Extremaceae</taxon>
        <taxon>Vermiconidia</taxon>
    </lineage>
</organism>
<gene>
    <name evidence="1" type="ORF">LTR37_014717</name>
</gene>
<evidence type="ECO:0000313" key="1">
    <source>
        <dbReference type="EMBL" id="KAK3702987.1"/>
    </source>
</evidence>
<dbReference type="Proteomes" id="UP001281147">
    <property type="component" value="Unassembled WGS sequence"/>
</dbReference>
<proteinExistence type="predicted"/>
<protein>
    <submittedName>
        <fullName evidence="1">Uncharacterized protein</fullName>
    </submittedName>
</protein>
<name>A0ACC3MTI5_9PEZI</name>
<evidence type="ECO:0000313" key="2">
    <source>
        <dbReference type="Proteomes" id="UP001281147"/>
    </source>
</evidence>
<comment type="caution">
    <text evidence="1">The sequence shown here is derived from an EMBL/GenBank/DDBJ whole genome shotgun (WGS) entry which is preliminary data.</text>
</comment>
<dbReference type="EMBL" id="JAUTXU010000157">
    <property type="protein sequence ID" value="KAK3702987.1"/>
    <property type="molecule type" value="Genomic_DNA"/>
</dbReference>
<keyword evidence="2" id="KW-1185">Reference proteome</keyword>
<reference evidence="1" key="1">
    <citation type="submission" date="2023-07" db="EMBL/GenBank/DDBJ databases">
        <title>Black Yeasts Isolated from many extreme environments.</title>
        <authorList>
            <person name="Coleine C."/>
            <person name="Stajich J.E."/>
            <person name="Selbmann L."/>
        </authorList>
    </citation>
    <scope>NUCLEOTIDE SEQUENCE</scope>
    <source>
        <strain evidence="1">CCFEE 5714</strain>
    </source>
</reference>
<sequence length="108" mass="11892">MSDSDYSRSIPEPGESHANDQKRTSKKNKVPKRGGSKWKHKHPLQALTRAANGAQDSRLAEGYTSGTEGVPRALQVGTDHVSDAVERERLRHAEQCRASDPFALGQWA</sequence>
<accession>A0ACC3MTI5</accession>